<protein>
    <submittedName>
        <fullName evidence="2">LuxR family transcriptional regulator</fullName>
    </submittedName>
</protein>
<dbReference type="KEGG" id="moj:D7D94_10300"/>
<feature type="domain" description="HTH luxR-type" evidence="1">
    <location>
        <begin position="259"/>
        <end position="324"/>
    </location>
</feature>
<dbReference type="InterPro" id="IPR051797">
    <property type="entry name" value="TrmB-like"/>
</dbReference>
<dbReference type="PANTHER" id="PTHR34293">
    <property type="entry name" value="HTH-TYPE TRANSCRIPTIONAL REGULATOR TRMBL2"/>
    <property type="match status" value="1"/>
</dbReference>
<dbReference type="Gene3D" id="1.10.10.10">
    <property type="entry name" value="Winged helix-like DNA-binding domain superfamily/Winged helix DNA-binding domain"/>
    <property type="match status" value="1"/>
</dbReference>
<name>A0A6I6E5G5_9MICO</name>
<dbReference type="GO" id="GO:0003677">
    <property type="term" value="F:DNA binding"/>
    <property type="evidence" value="ECO:0007669"/>
    <property type="project" value="InterPro"/>
</dbReference>
<proteinExistence type="predicted"/>
<dbReference type="InterPro" id="IPR036388">
    <property type="entry name" value="WH-like_DNA-bd_sf"/>
</dbReference>
<dbReference type="SMART" id="SM00421">
    <property type="entry name" value="HTH_LUXR"/>
    <property type="match status" value="1"/>
</dbReference>
<dbReference type="SUPFAM" id="SSF46894">
    <property type="entry name" value="C-terminal effector domain of the bipartite response regulators"/>
    <property type="match status" value="1"/>
</dbReference>
<reference evidence="2 3" key="1">
    <citation type="submission" date="2018-09" db="EMBL/GenBank/DDBJ databases">
        <title>Whole genome sequencing of Microbacterium oryzae strain MB-10T.</title>
        <authorList>
            <person name="Das S.K."/>
        </authorList>
    </citation>
    <scope>NUCLEOTIDE SEQUENCE [LARGE SCALE GENOMIC DNA]</scope>
    <source>
        <strain evidence="2 3">MB-10</strain>
    </source>
</reference>
<dbReference type="EMBL" id="CP032550">
    <property type="protein sequence ID" value="QGU28017.1"/>
    <property type="molecule type" value="Genomic_DNA"/>
</dbReference>
<accession>A0A6I6E5G5</accession>
<evidence type="ECO:0000313" key="2">
    <source>
        <dbReference type="EMBL" id="QGU28017.1"/>
    </source>
</evidence>
<evidence type="ECO:0000313" key="3">
    <source>
        <dbReference type="Proteomes" id="UP000422989"/>
    </source>
</evidence>
<dbReference type="PROSITE" id="PS50043">
    <property type="entry name" value="HTH_LUXR_2"/>
    <property type="match status" value="1"/>
</dbReference>
<organism evidence="2 3">
    <name type="scientific">Microbacterium oryzae</name>
    <dbReference type="NCBI Taxonomy" id="743009"/>
    <lineage>
        <taxon>Bacteria</taxon>
        <taxon>Bacillati</taxon>
        <taxon>Actinomycetota</taxon>
        <taxon>Actinomycetes</taxon>
        <taxon>Micrococcales</taxon>
        <taxon>Microbacteriaceae</taxon>
        <taxon>Microbacterium</taxon>
    </lineage>
</organism>
<dbReference type="InterPro" id="IPR016032">
    <property type="entry name" value="Sig_transdc_resp-reg_C-effctor"/>
</dbReference>
<dbReference type="OrthoDB" id="5932488at2"/>
<dbReference type="Pfam" id="PF00196">
    <property type="entry name" value="GerE"/>
    <property type="match status" value="1"/>
</dbReference>
<dbReference type="AlphaFoldDB" id="A0A6I6E5G5"/>
<dbReference type="RefSeq" id="WP_156242522.1">
    <property type="nucleotide sequence ID" value="NZ_BAAAZL010000004.1"/>
</dbReference>
<evidence type="ECO:0000259" key="1">
    <source>
        <dbReference type="PROSITE" id="PS50043"/>
    </source>
</evidence>
<dbReference type="GO" id="GO:0006355">
    <property type="term" value="P:regulation of DNA-templated transcription"/>
    <property type="evidence" value="ECO:0007669"/>
    <property type="project" value="InterPro"/>
</dbReference>
<dbReference type="PANTHER" id="PTHR34293:SF1">
    <property type="entry name" value="HTH-TYPE TRANSCRIPTIONAL REGULATOR TRMBL2"/>
    <property type="match status" value="1"/>
</dbReference>
<dbReference type="Proteomes" id="UP000422989">
    <property type="component" value="Chromosome"/>
</dbReference>
<dbReference type="InterPro" id="IPR000792">
    <property type="entry name" value="Tscrpt_reg_LuxR_C"/>
</dbReference>
<gene>
    <name evidence="2" type="ORF">D7D94_10300</name>
</gene>
<sequence length="341" mass="37712">MLSEHAADLYLYVCAHDDWTIESASMDLGVRLRDLEAAREELRERRLLVQPHGGEATLVAVAPDVALAELVDADERRIHELRSSVAHRRNELMALLPAYRRAREGAATDAQVEVVEDPETVMRLLVDIGRRVSREVLIVQPGASGSVERHEESNEKDRQLLAQGVARRTLYHDRRRDHIPTQRTVAELEPLGARFRTLPVVPFRMLIFDRSLALVGRQRDADDRAALVIRAPDVVAAFVSVFDAAWEFASPFHAEDETRVGDGHGLTAVQSAILSGLSMGLTDEAIAGRLDISVRTCRRHIATLFEMLGAESRFQAGVLAVGRGWIPHPAAARLASVRAAS</sequence>
<keyword evidence="3" id="KW-1185">Reference proteome</keyword>